<gene>
    <name evidence="3" type="ORF">SAMN05660859_3591</name>
</gene>
<dbReference type="PANTHER" id="PTHR35342">
    <property type="entry name" value="TRICARBOXYLIC TRANSPORT PROTEIN"/>
    <property type="match status" value="1"/>
</dbReference>
<accession>A0A1G4U9H1</accession>
<feature type="transmembrane region" description="Helical" evidence="1">
    <location>
        <begin position="475"/>
        <end position="495"/>
    </location>
</feature>
<reference evidence="4" key="1">
    <citation type="submission" date="2016-10" db="EMBL/GenBank/DDBJ databases">
        <authorList>
            <person name="Varghese N."/>
            <person name="Submissions S."/>
        </authorList>
    </citation>
    <scope>NUCLEOTIDE SEQUENCE [LARGE SCALE GENOMIC DNA]</scope>
    <source>
        <strain evidence="4">CGMCC 1.1761</strain>
    </source>
</reference>
<dbReference type="EMBL" id="FMTP01000006">
    <property type="protein sequence ID" value="SCW90264.1"/>
    <property type="molecule type" value="Genomic_DNA"/>
</dbReference>
<dbReference type="Proteomes" id="UP000198889">
    <property type="component" value="Unassembled WGS sequence"/>
</dbReference>
<keyword evidence="4" id="KW-1185">Reference proteome</keyword>
<dbReference type="AlphaFoldDB" id="A0A1G4U9H1"/>
<organism evidence="3 4">
    <name type="scientific">Ancylobacter rudongensis</name>
    <dbReference type="NCBI Taxonomy" id="177413"/>
    <lineage>
        <taxon>Bacteria</taxon>
        <taxon>Pseudomonadati</taxon>
        <taxon>Pseudomonadota</taxon>
        <taxon>Alphaproteobacteria</taxon>
        <taxon>Hyphomicrobiales</taxon>
        <taxon>Xanthobacteraceae</taxon>
        <taxon>Ancylobacter</taxon>
    </lineage>
</organism>
<proteinExistence type="predicted"/>
<feature type="transmembrane region" description="Helical" evidence="1">
    <location>
        <begin position="359"/>
        <end position="379"/>
    </location>
</feature>
<dbReference type="PANTHER" id="PTHR35342:SF1">
    <property type="entry name" value="BLR4373 PROTEIN"/>
    <property type="match status" value="1"/>
</dbReference>
<keyword evidence="1" id="KW-0812">Transmembrane</keyword>
<keyword evidence="1" id="KW-0472">Membrane</keyword>
<evidence type="ECO:0000313" key="3">
    <source>
        <dbReference type="EMBL" id="SCW90264.1"/>
    </source>
</evidence>
<evidence type="ECO:0000259" key="2">
    <source>
        <dbReference type="Pfam" id="PF01970"/>
    </source>
</evidence>
<name>A0A1G4U9H1_9HYPH</name>
<feature type="transmembrane region" description="Helical" evidence="1">
    <location>
        <begin position="113"/>
        <end position="140"/>
    </location>
</feature>
<feature type="transmembrane region" description="Helical" evidence="1">
    <location>
        <begin position="259"/>
        <end position="287"/>
    </location>
</feature>
<feature type="domain" description="DUF112" evidence="2">
    <location>
        <begin position="24"/>
        <end position="443"/>
    </location>
</feature>
<feature type="transmembrane region" description="Helical" evidence="1">
    <location>
        <begin position="391"/>
        <end position="409"/>
    </location>
</feature>
<feature type="transmembrane region" description="Helical" evidence="1">
    <location>
        <begin position="204"/>
        <end position="225"/>
    </location>
</feature>
<dbReference type="InterPro" id="IPR002823">
    <property type="entry name" value="DUF112_TM"/>
</dbReference>
<protein>
    <submittedName>
        <fullName evidence="3">TctA family transporter</fullName>
    </submittedName>
</protein>
<feature type="transmembrane region" description="Helical" evidence="1">
    <location>
        <begin position="323"/>
        <end position="347"/>
    </location>
</feature>
<sequence>MNMIAENFTYLYHGFGIASDPFNILLMAIGILLGVIIGVLPGLGGANGVAILLPLTFSMSPTSAIILLTCIYWGALFGGAITSVLFNIPGEPWSVATTFDGHPMARSGRAGEALTAAFTSSFIGAFFAIVMITLIAPLVAQFALQFGPAEKFAVYFLAFASFVGMSKEAPAKTIVSMMIGFALAAVGLDMVTGQLRLTFGITELLNGFDFLIAVIGLFGIGEILLTMEEGLEFRGKAAKIDPKVVWKTWKTLPKFWATSLRSCVIGCWMGITPAGATPASFMAYGIAKRVSKNGKNFGNGEIEGVVAPETAAHAAGTAAMLPMLALGVPGSPTAAVLLGGLLIWGLQPGPMLFVEQAEFVWGLIASMYLGNIVGLILVLTTVPLFASILRIPFSIIAPVILVICAIGAYTVNNNVFDVLMMMVFGVLGYLLKKTNYPLAPLVLAIVLGDSAEEAFRQSLLGSGGSIAVFWSNPLVSSIMGLGLVAGLWPLIAMGFSKLRGSSAQPA</sequence>
<evidence type="ECO:0000256" key="1">
    <source>
        <dbReference type="SAM" id="Phobius"/>
    </source>
</evidence>
<dbReference type="STRING" id="177413.SAMN05660859_3591"/>
<feature type="transmembrane region" description="Helical" evidence="1">
    <location>
        <begin position="24"/>
        <end position="53"/>
    </location>
</feature>
<evidence type="ECO:0000313" key="4">
    <source>
        <dbReference type="Proteomes" id="UP000198889"/>
    </source>
</evidence>
<keyword evidence="1" id="KW-1133">Transmembrane helix</keyword>
<feature type="transmembrane region" description="Helical" evidence="1">
    <location>
        <begin position="65"/>
        <end position="86"/>
    </location>
</feature>
<dbReference type="Pfam" id="PF01970">
    <property type="entry name" value="TctA"/>
    <property type="match status" value="1"/>
</dbReference>
<feature type="transmembrane region" description="Helical" evidence="1">
    <location>
        <begin position="173"/>
        <end position="192"/>
    </location>
</feature>